<protein>
    <submittedName>
        <fullName evidence="2">Uncharacterized protein</fullName>
    </submittedName>
</protein>
<name>A0A9D4PY09_RHISA</name>
<gene>
    <name evidence="2" type="ORF">HPB52_022598</name>
</gene>
<proteinExistence type="predicted"/>
<feature type="region of interest" description="Disordered" evidence="1">
    <location>
        <begin position="48"/>
        <end position="74"/>
    </location>
</feature>
<dbReference type="AlphaFoldDB" id="A0A9D4PY09"/>
<evidence type="ECO:0000313" key="2">
    <source>
        <dbReference type="EMBL" id="KAH7957751.1"/>
    </source>
</evidence>
<evidence type="ECO:0000313" key="3">
    <source>
        <dbReference type="Proteomes" id="UP000821837"/>
    </source>
</evidence>
<organism evidence="2 3">
    <name type="scientific">Rhipicephalus sanguineus</name>
    <name type="common">Brown dog tick</name>
    <name type="synonym">Ixodes sanguineus</name>
    <dbReference type="NCBI Taxonomy" id="34632"/>
    <lineage>
        <taxon>Eukaryota</taxon>
        <taxon>Metazoa</taxon>
        <taxon>Ecdysozoa</taxon>
        <taxon>Arthropoda</taxon>
        <taxon>Chelicerata</taxon>
        <taxon>Arachnida</taxon>
        <taxon>Acari</taxon>
        <taxon>Parasitiformes</taxon>
        <taxon>Ixodida</taxon>
        <taxon>Ixodoidea</taxon>
        <taxon>Ixodidae</taxon>
        <taxon>Rhipicephalinae</taxon>
        <taxon>Rhipicephalus</taxon>
        <taxon>Rhipicephalus</taxon>
    </lineage>
</organism>
<reference evidence="2" key="1">
    <citation type="journal article" date="2020" name="Cell">
        <title>Large-Scale Comparative Analyses of Tick Genomes Elucidate Their Genetic Diversity and Vector Capacities.</title>
        <authorList>
            <consortium name="Tick Genome and Microbiome Consortium (TIGMIC)"/>
            <person name="Jia N."/>
            <person name="Wang J."/>
            <person name="Shi W."/>
            <person name="Du L."/>
            <person name="Sun Y."/>
            <person name="Zhan W."/>
            <person name="Jiang J.F."/>
            <person name="Wang Q."/>
            <person name="Zhang B."/>
            <person name="Ji P."/>
            <person name="Bell-Sakyi L."/>
            <person name="Cui X.M."/>
            <person name="Yuan T.T."/>
            <person name="Jiang B.G."/>
            <person name="Yang W.F."/>
            <person name="Lam T.T."/>
            <person name="Chang Q.C."/>
            <person name="Ding S.J."/>
            <person name="Wang X.J."/>
            <person name="Zhu J.G."/>
            <person name="Ruan X.D."/>
            <person name="Zhao L."/>
            <person name="Wei J.T."/>
            <person name="Ye R.Z."/>
            <person name="Que T.C."/>
            <person name="Du C.H."/>
            <person name="Zhou Y.H."/>
            <person name="Cheng J.X."/>
            <person name="Dai P.F."/>
            <person name="Guo W.B."/>
            <person name="Han X.H."/>
            <person name="Huang E.J."/>
            <person name="Li L.F."/>
            <person name="Wei W."/>
            <person name="Gao Y.C."/>
            <person name="Liu J.Z."/>
            <person name="Shao H.Z."/>
            <person name="Wang X."/>
            <person name="Wang C.C."/>
            <person name="Yang T.C."/>
            <person name="Huo Q.B."/>
            <person name="Li W."/>
            <person name="Chen H.Y."/>
            <person name="Chen S.E."/>
            <person name="Zhou L.G."/>
            <person name="Ni X.B."/>
            <person name="Tian J.H."/>
            <person name="Sheng Y."/>
            <person name="Liu T."/>
            <person name="Pan Y.S."/>
            <person name="Xia L.Y."/>
            <person name="Li J."/>
            <person name="Zhao F."/>
            <person name="Cao W.C."/>
        </authorList>
    </citation>
    <scope>NUCLEOTIDE SEQUENCE</scope>
    <source>
        <strain evidence="2">Rsan-2018</strain>
    </source>
</reference>
<reference evidence="2" key="2">
    <citation type="submission" date="2021-09" db="EMBL/GenBank/DDBJ databases">
        <authorList>
            <person name="Jia N."/>
            <person name="Wang J."/>
            <person name="Shi W."/>
            <person name="Du L."/>
            <person name="Sun Y."/>
            <person name="Zhan W."/>
            <person name="Jiang J."/>
            <person name="Wang Q."/>
            <person name="Zhang B."/>
            <person name="Ji P."/>
            <person name="Sakyi L.B."/>
            <person name="Cui X."/>
            <person name="Yuan T."/>
            <person name="Jiang B."/>
            <person name="Yang W."/>
            <person name="Lam T.T.-Y."/>
            <person name="Chang Q."/>
            <person name="Ding S."/>
            <person name="Wang X."/>
            <person name="Zhu J."/>
            <person name="Ruan X."/>
            <person name="Zhao L."/>
            <person name="Wei J."/>
            <person name="Que T."/>
            <person name="Du C."/>
            <person name="Cheng J."/>
            <person name="Dai P."/>
            <person name="Han X."/>
            <person name="Huang E."/>
            <person name="Gao Y."/>
            <person name="Liu J."/>
            <person name="Shao H."/>
            <person name="Ye R."/>
            <person name="Li L."/>
            <person name="Wei W."/>
            <person name="Wang X."/>
            <person name="Wang C."/>
            <person name="Huo Q."/>
            <person name="Li W."/>
            <person name="Guo W."/>
            <person name="Chen H."/>
            <person name="Chen S."/>
            <person name="Zhou L."/>
            <person name="Zhou L."/>
            <person name="Ni X."/>
            <person name="Tian J."/>
            <person name="Zhou Y."/>
            <person name="Sheng Y."/>
            <person name="Liu T."/>
            <person name="Pan Y."/>
            <person name="Xia L."/>
            <person name="Li J."/>
            <person name="Zhao F."/>
            <person name="Cao W."/>
        </authorList>
    </citation>
    <scope>NUCLEOTIDE SEQUENCE</scope>
    <source>
        <strain evidence="2">Rsan-2018</strain>
        <tissue evidence="2">Larvae</tissue>
    </source>
</reference>
<keyword evidence="3" id="KW-1185">Reference proteome</keyword>
<dbReference type="EMBL" id="JABSTV010001250">
    <property type="protein sequence ID" value="KAH7957751.1"/>
    <property type="molecule type" value="Genomic_DNA"/>
</dbReference>
<accession>A0A9D4PY09</accession>
<comment type="caution">
    <text evidence="2">The sequence shown here is derived from an EMBL/GenBank/DDBJ whole genome shotgun (WGS) entry which is preliminary data.</text>
</comment>
<dbReference type="Proteomes" id="UP000821837">
    <property type="component" value="Unassembled WGS sequence"/>
</dbReference>
<evidence type="ECO:0000256" key="1">
    <source>
        <dbReference type="SAM" id="MobiDB-lite"/>
    </source>
</evidence>
<sequence length="74" mass="7747">MASSLAAVHDRSIEQCLGDLGSVGTLQRTLGGRCGGAHGYRPSRCVLSGPNDDVDEEEGVNGGTRAMKNATEWE</sequence>